<evidence type="ECO:0000256" key="1">
    <source>
        <dbReference type="SAM" id="MobiDB-lite"/>
    </source>
</evidence>
<comment type="caution">
    <text evidence="2">The sequence shown here is derived from an EMBL/GenBank/DDBJ whole genome shotgun (WGS) entry which is preliminary data.</text>
</comment>
<reference evidence="2 3" key="1">
    <citation type="submission" date="2018-10" db="EMBL/GenBank/DDBJ databases">
        <title>A high-quality apple genome assembly.</title>
        <authorList>
            <person name="Hu J."/>
        </authorList>
    </citation>
    <scope>NUCLEOTIDE SEQUENCE [LARGE SCALE GENOMIC DNA]</scope>
    <source>
        <strain evidence="3">cv. HFTH1</strain>
        <tissue evidence="2">Young leaf</tissue>
    </source>
</reference>
<feature type="region of interest" description="Disordered" evidence="1">
    <location>
        <begin position="130"/>
        <end position="170"/>
    </location>
</feature>
<keyword evidence="3" id="KW-1185">Reference proteome</keyword>
<protein>
    <submittedName>
        <fullName evidence="2">Uncharacterized protein</fullName>
    </submittedName>
</protein>
<organism evidence="2 3">
    <name type="scientific">Malus domestica</name>
    <name type="common">Apple</name>
    <name type="synonym">Pyrus malus</name>
    <dbReference type="NCBI Taxonomy" id="3750"/>
    <lineage>
        <taxon>Eukaryota</taxon>
        <taxon>Viridiplantae</taxon>
        <taxon>Streptophyta</taxon>
        <taxon>Embryophyta</taxon>
        <taxon>Tracheophyta</taxon>
        <taxon>Spermatophyta</taxon>
        <taxon>Magnoliopsida</taxon>
        <taxon>eudicotyledons</taxon>
        <taxon>Gunneridae</taxon>
        <taxon>Pentapetalae</taxon>
        <taxon>rosids</taxon>
        <taxon>fabids</taxon>
        <taxon>Rosales</taxon>
        <taxon>Rosaceae</taxon>
        <taxon>Amygdaloideae</taxon>
        <taxon>Maleae</taxon>
        <taxon>Malus</taxon>
    </lineage>
</organism>
<feature type="compositionally biased region" description="Basic and acidic residues" evidence="1">
    <location>
        <begin position="132"/>
        <end position="141"/>
    </location>
</feature>
<name>A0A498JKR9_MALDO</name>
<evidence type="ECO:0000313" key="3">
    <source>
        <dbReference type="Proteomes" id="UP000290289"/>
    </source>
</evidence>
<evidence type="ECO:0000313" key="2">
    <source>
        <dbReference type="EMBL" id="RXH95447.1"/>
    </source>
</evidence>
<accession>A0A498JKR9</accession>
<feature type="region of interest" description="Disordered" evidence="1">
    <location>
        <begin position="68"/>
        <end position="95"/>
    </location>
</feature>
<gene>
    <name evidence="2" type="ORF">DVH24_007947</name>
</gene>
<dbReference type="EMBL" id="RDQH01000332">
    <property type="protein sequence ID" value="RXH95447.1"/>
    <property type="molecule type" value="Genomic_DNA"/>
</dbReference>
<dbReference type="Proteomes" id="UP000290289">
    <property type="component" value="Chromosome 6"/>
</dbReference>
<proteinExistence type="predicted"/>
<sequence>MDDLSSCSCNGLKSFPRRQDSAACDAVVNAFKSIPSSPTLRKGVVLLLPRSLSRRLRRNEDCSVNFTRTNLCRPTKPPPPEPKPQSQSPEFQQVPEAVEVKVTVTVGESEFSLSSQSSSRNAVVLVKTTSLGKDKVSERVGGEVGEDSASMARPTTPTTTTCSPQNDKVR</sequence>
<dbReference type="AlphaFoldDB" id="A0A498JKR9"/>